<proteinExistence type="predicted"/>
<evidence type="ECO:0000259" key="1">
    <source>
        <dbReference type="PROSITE" id="PS51379"/>
    </source>
</evidence>
<evidence type="ECO:0000313" key="3">
    <source>
        <dbReference type="Proteomes" id="UP000323166"/>
    </source>
</evidence>
<keyword evidence="3" id="KW-1185">Reference proteome</keyword>
<dbReference type="PROSITE" id="PS51379">
    <property type="entry name" value="4FE4S_FER_2"/>
    <property type="match status" value="1"/>
</dbReference>
<dbReference type="RefSeq" id="WP_166511691.1">
    <property type="nucleotide sequence ID" value="NZ_VNHM01000008.1"/>
</dbReference>
<reference evidence="2 3" key="1">
    <citation type="submission" date="2019-07" db="EMBL/GenBank/DDBJ databases">
        <title>Genomic Encyclopedia of Type Strains, Phase I: the one thousand microbial genomes (KMG-I) project.</title>
        <authorList>
            <person name="Kyrpides N."/>
        </authorList>
    </citation>
    <scope>NUCLEOTIDE SEQUENCE [LARGE SCALE GENOMIC DNA]</scope>
    <source>
        <strain evidence="2 3">DSM 6562</strain>
    </source>
</reference>
<dbReference type="AlphaFoldDB" id="A0A5S4ZRQ3"/>
<dbReference type="EMBL" id="VNHM01000008">
    <property type="protein sequence ID" value="TYO95336.1"/>
    <property type="molecule type" value="Genomic_DNA"/>
</dbReference>
<protein>
    <recommendedName>
        <fullName evidence="1">4Fe-4S ferredoxin-type domain-containing protein</fullName>
    </recommendedName>
</protein>
<gene>
    <name evidence="2" type="ORF">LX24_01687</name>
</gene>
<feature type="domain" description="4Fe-4S ferredoxin-type" evidence="1">
    <location>
        <begin position="7"/>
        <end position="36"/>
    </location>
</feature>
<organism evidence="2 3">
    <name type="scientific">Desulfallas thermosapovorans DSM 6562</name>
    <dbReference type="NCBI Taxonomy" id="1121431"/>
    <lineage>
        <taxon>Bacteria</taxon>
        <taxon>Bacillati</taxon>
        <taxon>Bacillota</taxon>
        <taxon>Clostridia</taxon>
        <taxon>Eubacteriales</taxon>
        <taxon>Desulfallaceae</taxon>
        <taxon>Desulfallas</taxon>
    </lineage>
</organism>
<evidence type="ECO:0000313" key="2">
    <source>
        <dbReference type="EMBL" id="TYO95336.1"/>
    </source>
</evidence>
<name>A0A5S4ZRQ3_9FIRM</name>
<dbReference type="Proteomes" id="UP000323166">
    <property type="component" value="Unassembled WGS sequence"/>
</dbReference>
<dbReference type="SUPFAM" id="SSF54862">
    <property type="entry name" value="4Fe-4S ferredoxins"/>
    <property type="match status" value="1"/>
</dbReference>
<dbReference type="Gene3D" id="3.30.70.20">
    <property type="match status" value="1"/>
</dbReference>
<comment type="caution">
    <text evidence="2">The sequence shown here is derived from an EMBL/GenBank/DDBJ whole genome shotgun (WGS) entry which is preliminary data.</text>
</comment>
<sequence>MLNALQNRIIIHPENCRGCRRCEMACAWTDQGLVNPRLAGIRIWKLEDEGKDYPVFNQLCLDSFCGKELPEERGSGVPACVGSCLFNALEMAGGNGNE</sequence>
<dbReference type="InterPro" id="IPR017896">
    <property type="entry name" value="4Fe4S_Fe-S-bd"/>
</dbReference>
<accession>A0A5S4ZRQ3</accession>